<dbReference type="Proteomes" id="UP001500620">
    <property type="component" value="Unassembled WGS sequence"/>
</dbReference>
<organism evidence="2 3">
    <name type="scientific">Dactylosporangium darangshiense</name>
    <dbReference type="NCBI Taxonomy" id="579108"/>
    <lineage>
        <taxon>Bacteria</taxon>
        <taxon>Bacillati</taxon>
        <taxon>Actinomycetota</taxon>
        <taxon>Actinomycetes</taxon>
        <taxon>Micromonosporales</taxon>
        <taxon>Micromonosporaceae</taxon>
        <taxon>Dactylosporangium</taxon>
    </lineage>
</organism>
<dbReference type="EMBL" id="BAABAT010000043">
    <property type="protein sequence ID" value="GAA4260882.1"/>
    <property type="molecule type" value="Genomic_DNA"/>
</dbReference>
<dbReference type="InterPro" id="IPR013216">
    <property type="entry name" value="Methyltransf_11"/>
</dbReference>
<comment type="caution">
    <text evidence="2">The sequence shown here is derived from an EMBL/GenBank/DDBJ whole genome shotgun (WGS) entry which is preliminary data.</text>
</comment>
<evidence type="ECO:0000313" key="3">
    <source>
        <dbReference type="Proteomes" id="UP001500620"/>
    </source>
</evidence>
<sequence>MDDPWIALFDRVADSFDTVVPFFSSFGELTVAALPAPAAGARLLDVGAGAGAIALAARRRGYEVCAVDGSAAMVARLSESLPAVQVAEAGALPFDDGTFDVVTAGFVLHLLNDPQAALREFKRVMVPGGLLAFTVVGPPPRGFEPGDRSHELFAEYSRYLPRDGRTDAPFDARGLLAMTGFRDVAEQHLQVELALDEPETMWRWYGTHGTRRFFDELDEKYCEEFRQRLIADLVDRPELVLRRAALLFTAHF</sequence>
<keyword evidence="3" id="KW-1185">Reference proteome</keyword>
<dbReference type="RefSeq" id="WP_345137778.1">
    <property type="nucleotide sequence ID" value="NZ_BAABAT010000043.1"/>
</dbReference>
<accession>A0ABP8DP59</accession>
<protein>
    <recommendedName>
        <fullName evidence="1">Methyltransferase type 11 domain-containing protein</fullName>
    </recommendedName>
</protein>
<dbReference type="Pfam" id="PF08241">
    <property type="entry name" value="Methyltransf_11"/>
    <property type="match status" value="1"/>
</dbReference>
<evidence type="ECO:0000313" key="2">
    <source>
        <dbReference type="EMBL" id="GAA4260882.1"/>
    </source>
</evidence>
<dbReference type="Gene3D" id="3.40.50.150">
    <property type="entry name" value="Vaccinia Virus protein VP39"/>
    <property type="match status" value="1"/>
</dbReference>
<reference evidence="3" key="1">
    <citation type="journal article" date="2019" name="Int. J. Syst. Evol. Microbiol.">
        <title>The Global Catalogue of Microorganisms (GCM) 10K type strain sequencing project: providing services to taxonomists for standard genome sequencing and annotation.</title>
        <authorList>
            <consortium name="The Broad Institute Genomics Platform"/>
            <consortium name="The Broad Institute Genome Sequencing Center for Infectious Disease"/>
            <person name="Wu L."/>
            <person name="Ma J."/>
        </authorList>
    </citation>
    <scope>NUCLEOTIDE SEQUENCE [LARGE SCALE GENOMIC DNA]</scope>
    <source>
        <strain evidence="3">JCM 17441</strain>
    </source>
</reference>
<dbReference type="SUPFAM" id="SSF53335">
    <property type="entry name" value="S-adenosyl-L-methionine-dependent methyltransferases"/>
    <property type="match status" value="1"/>
</dbReference>
<dbReference type="CDD" id="cd02440">
    <property type="entry name" value="AdoMet_MTases"/>
    <property type="match status" value="1"/>
</dbReference>
<proteinExistence type="predicted"/>
<dbReference type="InterPro" id="IPR029063">
    <property type="entry name" value="SAM-dependent_MTases_sf"/>
</dbReference>
<feature type="domain" description="Methyltransferase type 11" evidence="1">
    <location>
        <begin position="44"/>
        <end position="133"/>
    </location>
</feature>
<dbReference type="PANTHER" id="PTHR43591">
    <property type="entry name" value="METHYLTRANSFERASE"/>
    <property type="match status" value="1"/>
</dbReference>
<evidence type="ECO:0000259" key="1">
    <source>
        <dbReference type="Pfam" id="PF08241"/>
    </source>
</evidence>
<name>A0ABP8DP59_9ACTN</name>
<gene>
    <name evidence="2" type="ORF">GCM10022255_091290</name>
</gene>